<evidence type="ECO:0000256" key="7">
    <source>
        <dbReference type="ARBA" id="ARBA00032014"/>
    </source>
</evidence>
<comment type="similarity">
    <text evidence="2 8">Belongs to the Mediator complex subunit 17 family.</text>
</comment>
<dbReference type="PANTHER" id="PTHR13114">
    <property type="entry name" value="MEDIATOR OF RNA POLYMERASE II TRANSCRIPTION SUBUNIT 17"/>
    <property type="match status" value="1"/>
</dbReference>
<dbReference type="PANTHER" id="PTHR13114:SF7">
    <property type="entry name" value="MEDIATOR OF RNA POLYMERASE II TRANSCRIPTION SUBUNIT 17"/>
    <property type="match status" value="1"/>
</dbReference>
<keyword evidence="5 8" id="KW-0804">Transcription</keyword>
<evidence type="ECO:0000256" key="8">
    <source>
        <dbReference type="RuleBase" id="RU364140"/>
    </source>
</evidence>
<reference evidence="10 11" key="1">
    <citation type="journal article" date="2019" name="Nat. Ecol. Evol.">
        <title>Megaphylogeny resolves global patterns of mushroom evolution.</title>
        <authorList>
            <person name="Varga T."/>
            <person name="Krizsan K."/>
            <person name="Foldi C."/>
            <person name="Dima B."/>
            <person name="Sanchez-Garcia M."/>
            <person name="Sanchez-Ramirez S."/>
            <person name="Szollosi G.J."/>
            <person name="Szarkandi J.G."/>
            <person name="Papp V."/>
            <person name="Albert L."/>
            <person name="Andreopoulos W."/>
            <person name="Angelini C."/>
            <person name="Antonin V."/>
            <person name="Barry K.W."/>
            <person name="Bougher N.L."/>
            <person name="Buchanan P."/>
            <person name="Buyck B."/>
            <person name="Bense V."/>
            <person name="Catcheside P."/>
            <person name="Chovatia M."/>
            <person name="Cooper J."/>
            <person name="Damon W."/>
            <person name="Desjardin D."/>
            <person name="Finy P."/>
            <person name="Geml J."/>
            <person name="Haridas S."/>
            <person name="Hughes K."/>
            <person name="Justo A."/>
            <person name="Karasinski D."/>
            <person name="Kautmanova I."/>
            <person name="Kiss B."/>
            <person name="Kocsube S."/>
            <person name="Kotiranta H."/>
            <person name="LaButti K.M."/>
            <person name="Lechner B.E."/>
            <person name="Liimatainen K."/>
            <person name="Lipzen A."/>
            <person name="Lukacs Z."/>
            <person name="Mihaltcheva S."/>
            <person name="Morgado L.N."/>
            <person name="Niskanen T."/>
            <person name="Noordeloos M.E."/>
            <person name="Ohm R.A."/>
            <person name="Ortiz-Santana B."/>
            <person name="Ovrebo C."/>
            <person name="Racz N."/>
            <person name="Riley R."/>
            <person name="Savchenko A."/>
            <person name="Shiryaev A."/>
            <person name="Soop K."/>
            <person name="Spirin V."/>
            <person name="Szebenyi C."/>
            <person name="Tomsovsky M."/>
            <person name="Tulloss R.E."/>
            <person name="Uehling J."/>
            <person name="Grigoriev I.V."/>
            <person name="Vagvolgyi C."/>
            <person name="Papp T."/>
            <person name="Martin F.M."/>
            <person name="Miettinen O."/>
            <person name="Hibbett D.S."/>
            <person name="Nagy L.G."/>
        </authorList>
    </citation>
    <scope>NUCLEOTIDE SEQUENCE [LARGE SCALE GENOMIC DNA]</scope>
    <source>
        <strain evidence="10 11">CBS 309.79</strain>
    </source>
</reference>
<evidence type="ECO:0000256" key="6">
    <source>
        <dbReference type="ARBA" id="ARBA00023242"/>
    </source>
</evidence>
<dbReference type="OrthoDB" id="10251234at2759"/>
<dbReference type="Pfam" id="PF10156">
    <property type="entry name" value="Med17"/>
    <property type="match status" value="1"/>
</dbReference>
<accession>A0A5C3QGV0</accession>
<evidence type="ECO:0000256" key="4">
    <source>
        <dbReference type="ARBA" id="ARBA00023015"/>
    </source>
</evidence>
<protein>
    <recommendedName>
        <fullName evidence="3 8">Mediator of RNA polymerase II transcription subunit 17</fullName>
    </recommendedName>
    <alternativeName>
        <fullName evidence="7 8">Mediator complex subunit 17</fullName>
    </alternativeName>
</protein>
<gene>
    <name evidence="8" type="primary">MED17</name>
    <name evidence="10" type="ORF">BDV98DRAFT_569083</name>
</gene>
<comment type="subunit">
    <text evidence="8">Component of the Mediator complex.</text>
</comment>
<evidence type="ECO:0000256" key="2">
    <source>
        <dbReference type="ARBA" id="ARBA00005635"/>
    </source>
</evidence>
<dbReference type="InterPro" id="IPR019313">
    <property type="entry name" value="Mediator_Med17"/>
</dbReference>
<evidence type="ECO:0000256" key="3">
    <source>
        <dbReference type="ARBA" id="ARBA00019610"/>
    </source>
</evidence>
<evidence type="ECO:0000256" key="9">
    <source>
        <dbReference type="SAM" id="MobiDB-lite"/>
    </source>
</evidence>
<dbReference type="GO" id="GO:0070847">
    <property type="term" value="C:core mediator complex"/>
    <property type="evidence" value="ECO:0007669"/>
    <property type="project" value="TreeGrafter"/>
</dbReference>
<keyword evidence="8" id="KW-0010">Activator</keyword>
<name>A0A5C3QGV0_9AGAR</name>
<evidence type="ECO:0000256" key="5">
    <source>
        <dbReference type="ARBA" id="ARBA00023163"/>
    </source>
</evidence>
<keyword evidence="4 8" id="KW-0805">Transcription regulation</keyword>
<dbReference type="STRING" id="1884261.A0A5C3QGV0"/>
<evidence type="ECO:0000256" key="1">
    <source>
        <dbReference type="ARBA" id="ARBA00004123"/>
    </source>
</evidence>
<organism evidence="10 11">
    <name type="scientific">Pterulicium gracile</name>
    <dbReference type="NCBI Taxonomy" id="1884261"/>
    <lineage>
        <taxon>Eukaryota</taxon>
        <taxon>Fungi</taxon>
        <taxon>Dikarya</taxon>
        <taxon>Basidiomycota</taxon>
        <taxon>Agaricomycotina</taxon>
        <taxon>Agaricomycetes</taxon>
        <taxon>Agaricomycetidae</taxon>
        <taxon>Agaricales</taxon>
        <taxon>Pleurotineae</taxon>
        <taxon>Pterulaceae</taxon>
        <taxon>Pterulicium</taxon>
    </lineage>
</organism>
<dbReference type="Proteomes" id="UP000305067">
    <property type="component" value="Unassembled WGS sequence"/>
</dbReference>
<feature type="region of interest" description="Disordered" evidence="9">
    <location>
        <begin position="1"/>
        <end position="28"/>
    </location>
</feature>
<dbReference type="AlphaFoldDB" id="A0A5C3QGV0"/>
<evidence type="ECO:0000313" key="10">
    <source>
        <dbReference type="EMBL" id="TFL00488.1"/>
    </source>
</evidence>
<dbReference type="EMBL" id="ML178828">
    <property type="protein sequence ID" value="TFL00488.1"/>
    <property type="molecule type" value="Genomic_DNA"/>
</dbReference>
<dbReference type="GO" id="GO:0006357">
    <property type="term" value="P:regulation of transcription by RNA polymerase II"/>
    <property type="evidence" value="ECO:0007669"/>
    <property type="project" value="InterPro"/>
</dbReference>
<comment type="subcellular location">
    <subcellularLocation>
        <location evidence="1 8">Nucleus</location>
    </subcellularLocation>
</comment>
<comment type="function">
    <text evidence="8">Component of the Mediator complex, a coactivator involved in the regulated transcription of nearly all RNA polymerase II-dependent genes. Mediator functions as a bridge to convey information from gene-specific regulatory proteins to the basal RNA polymerase II transcription machinery. Mediator is recruited to promoters by direct interactions with regulatory proteins and serves as a scaffold for the assembly of a functional preinitiation complex with RNA polymerase II and the general transcription factors.</text>
</comment>
<dbReference type="GO" id="GO:0003712">
    <property type="term" value="F:transcription coregulator activity"/>
    <property type="evidence" value="ECO:0007669"/>
    <property type="project" value="InterPro"/>
</dbReference>
<proteinExistence type="inferred from homology"/>
<evidence type="ECO:0000313" key="11">
    <source>
        <dbReference type="Proteomes" id="UP000305067"/>
    </source>
</evidence>
<dbReference type="GO" id="GO:0016592">
    <property type="term" value="C:mediator complex"/>
    <property type="evidence" value="ECO:0007669"/>
    <property type="project" value="InterPro"/>
</dbReference>
<keyword evidence="6 8" id="KW-0539">Nucleus</keyword>
<keyword evidence="11" id="KW-1185">Reference proteome</keyword>
<sequence length="574" mass="63822">MPPLKADLSQEKDGHLKAVDESDGQGPVTMSTEELFKMRMEIAPQLFIAMGEMTHAKELLSALLSARAPLPLQTLLAAEPPAPTPTTPSIINATTVTKPPGIPSVEAFNAQLILGSRDEALRKAATTFKLAAESMERGRVKSEQYWTDALKVRRTNWSLVPAPLPYASSFVKGADKTAKDFLISFGLEESPVSFRRRALAQMAGQADKEEGLVFPLRQRTRLRITLRASDATGFTDSQNYIPIIAEDGVEDSLREAQQEIIEQEIFSILVKEASHLPTAGTRVSERLIVVEAAEKIELRFDLVERGSSEVDNRSNSGQCDLIHSALYALLLRQHAHLKSSRLGPIGVLQTTTPTTQPPSTTQPLILRPIIDLIQYKAFCHRLKVELDQLCSALSDAKVPAYLRFDFVGDIGRDLMRFLTDTSGNVLSGEAVLRIDHRYTLRLTLTSPSTLFIHLPQVTQPITSMPQLYQLLSDEIERYLLTRICGLGKALTQDAIGSWFVDLVTNRCVGKLEGQFVNFSVIYQTGNLRCMAFRMHKETRRETLIQDYTSKDGQGLFEWVEGIAQKVSPQNGYVK</sequence>
<feature type="compositionally biased region" description="Basic and acidic residues" evidence="9">
    <location>
        <begin position="8"/>
        <end position="20"/>
    </location>
</feature>